<protein>
    <submittedName>
        <fullName evidence="1">Uncharacterized protein</fullName>
    </submittedName>
</protein>
<evidence type="ECO:0000313" key="2">
    <source>
        <dbReference type="Proteomes" id="UP000029431"/>
    </source>
</evidence>
<evidence type="ECO:0000313" key="1">
    <source>
        <dbReference type="EMBL" id="AHD07089.1"/>
    </source>
</evidence>
<dbReference type="HOGENOM" id="CLU_2424137_0_0_9"/>
<keyword evidence="2" id="KW-1185">Reference proteome</keyword>
<sequence length="91" mass="10476">MGFIPNICVKPVCFMIFHVQIVNCTVHFLFLPGSDRFPEETPPDMEKSIKECLRPKFEISRISDTSEQWVFSGPSITLPFRPELMELSLSI</sequence>
<dbReference type="AlphaFoldDB" id="V9WB29"/>
<dbReference type="Proteomes" id="UP000029431">
    <property type="component" value="Chromosome"/>
</dbReference>
<dbReference type="KEGG" id="plv:ERIC2_c33520"/>
<dbReference type="EMBL" id="CP003355">
    <property type="protein sequence ID" value="AHD07089.1"/>
    <property type="molecule type" value="Genomic_DNA"/>
</dbReference>
<gene>
    <name evidence="1" type="ORF">ERIC2_c33520</name>
</gene>
<accession>V9WB29</accession>
<name>V9WB29_9BACL</name>
<reference evidence="1 2" key="1">
    <citation type="journal article" date="2014" name="PLoS ONE">
        <title>How to Kill the Honey Bee Larva: Genomic Potential and Virulence Mechanisms of Paenibacillus larvae.</title>
        <authorList>
            <person name="Djukic M."/>
            <person name="Brzuszkiewicz E."/>
            <person name="Funfhaus A."/>
            <person name="Voss J."/>
            <person name="Gollnow K."/>
            <person name="Poppinga L."/>
            <person name="Liesegang H."/>
            <person name="Garcia-Gonzalez E."/>
            <person name="Genersch E."/>
            <person name="Daniel R."/>
        </authorList>
    </citation>
    <scope>NUCLEOTIDE SEQUENCE [LARGE SCALE GENOMIC DNA]</scope>
    <source>
        <strain evidence="1 2">DSM 25430</strain>
    </source>
</reference>
<organism evidence="1 2">
    <name type="scientific">Paenibacillus larvae subsp. larvae DSM 25430</name>
    <dbReference type="NCBI Taxonomy" id="697284"/>
    <lineage>
        <taxon>Bacteria</taxon>
        <taxon>Bacillati</taxon>
        <taxon>Bacillota</taxon>
        <taxon>Bacilli</taxon>
        <taxon>Bacillales</taxon>
        <taxon>Paenibacillaceae</taxon>
        <taxon>Paenibacillus</taxon>
    </lineage>
</organism>
<proteinExistence type="predicted"/>